<dbReference type="Pfam" id="PF17168">
    <property type="entry name" value="DUF5127"/>
    <property type="match status" value="1"/>
</dbReference>
<evidence type="ECO:0008006" key="6">
    <source>
        <dbReference type="Google" id="ProtNLM"/>
    </source>
</evidence>
<reference evidence="4 5" key="1">
    <citation type="journal article" date="2018" name="New Phytol.">
        <title>Comparative genomics and transcriptomics depict ericoid mycorrhizal fungi as versatile saprotrophs and plant mutualists.</title>
        <authorList>
            <person name="Martino E."/>
            <person name="Morin E."/>
            <person name="Grelet G.A."/>
            <person name="Kuo A."/>
            <person name="Kohler A."/>
            <person name="Daghino S."/>
            <person name="Barry K.W."/>
            <person name="Cichocki N."/>
            <person name="Clum A."/>
            <person name="Dockter R.B."/>
            <person name="Hainaut M."/>
            <person name="Kuo R.C."/>
            <person name="LaButti K."/>
            <person name="Lindahl B.D."/>
            <person name="Lindquist E.A."/>
            <person name="Lipzen A."/>
            <person name="Khouja H.R."/>
            <person name="Magnuson J."/>
            <person name="Murat C."/>
            <person name="Ohm R.A."/>
            <person name="Singer S.W."/>
            <person name="Spatafora J.W."/>
            <person name="Wang M."/>
            <person name="Veneault-Fourrey C."/>
            <person name="Henrissat B."/>
            <person name="Grigoriev I.V."/>
            <person name="Martin F.M."/>
            <person name="Perotto S."/>
        </authorList>
    </citation>
    <scope>NUCLEOTIDE SEQUENCE [LARGE SCALE GENOMIC DNA]</scope>
    <source>
        <strain evidence="4 5">ATCC 22711</strain>
    </source>
</reference>
<dbReference type="PANTHER" id="PTHR31987">
    <property type="entry name" value="GLUTAMINASE A-RELATED"/>
    <property type="match status" value="1"/>
</dbReference>
<evidence type="ECO:0000313" key="5">
    <source>
        <dbReference type="Proteomes" id="UP000241818"/>
    </source>
</evidence>
<feature type="domain" description="Glutaminase A N-terminal" evidence="3">
    <location>
        <begin position="108"/>
        <end position="339"/>
    </location>
</feature>
<accession>A0A2T3AQX6</accession>
<dbReference type="PANTHER" id="PTHR31987:SF1">
    <property type="entry name" value="GLUTAMINASE A"/>
    <property type="match status" value="1"/>
</dbReference>
<keyword evidence="5" id="KW-1185">Reference proteome</keyword>
<proteinExistence type="predicted"/>
<dbReference type="OrthoDB" id="431715at2759"/>
<dbReference type="InParanoid" id="A0A2T3AQX6"/>
<dbReference type="InterPro" id="IPR033433">
    <property type="entry name" value="GtaA_N"/>
</dbReference>
<feature type="signal peptide" evidence="1">
    <location>
        <begin position="1"/>
        <end position="22"/>
    </location>
</feature>
<feature type="chain" id="PRO_5015748054" description="Glutaminase GtaA" evidence="1">
    <location>
        <begin position="23"/>
        <end position="697"/>
    </location>
</feature>
<dbReference type="InterPro" id="IPR052743">
    <property type="entry name" value="Glutaminase_GtaA"/>
</dbReference>
<dbReference type="RefSeq" id="XP_024717062.1">
    <property type="nucleotide sequence ID" value="XM_024867126.1"/>
</dbReference>
<name>A0A2T3AQX6_AMORE</name>
<sequence>MSLSIRGVLAAFCVAVLAVASAQSTFSPARPPAIPLGVKSPYLSTWQFAGGDGGNGGYLAGQWPTFWAGQITAWTGLIRVDGTTYTWMGAPENVGPPVTQTAFEYTSTKSIFTMNVGGLVEMNITFLSPLYPDDEKRQSLVFTYLDVVVQPMDGAAHDVQLYADISAEWVAGDHSSVAQWENGITTDNIAYHRVYRQEQLLFSETNQQADWGYWYWATKNGPRLNYRSGQDVVVRGAFASNGSIGDSSDTNFRPINQDWPVFAFSSDLGRITRPTSTLYTLGLAQEEALQFDGETGIVPLTSLWTSYFSSETDALSFFYNDYGSASYASNSFDNKIAADSMAAAGQNYLTITSLSARQAFGAVQLVGNSTKQYLFLKEISSDGNVQTVDVIFPFHPILLYTNSTLLKLLLDPLFENQETGQYPNAWSMHDLGSSYPNATGHPAGNDEQQPLEECGNMLIMTLAYAQRLKDTAYLSKHYKILKQWTQYLVAEALIPANQISTDDFAGALPNQTNLALKGIIGIEAFAVIANLTGNEADAKNYSDIAHSYITQWQVLGVAQDATPPHTTLGYGLNDTHGLLYNLYSDAELNLGLVPQSIYDMQSTFYPTVAEKYGVPLDTRHNYTKSDWEMFSAAIANPDTQALLIGHLASWINETPTNLAMTDLYDAQTGNWPINAGDFTARPVVGGHFALLALRASA</sequence>
<feature type="domain" description="Glutaminase A central" evidence="2">
    <location>
        <begin position="345"/>
        <end position="691"/>
    </location>
</feature>
<dbReference type="STRING" id="857342.A0A2T3AQX6"/>
<evidence type="ECO:0000313" key="4">
    <source>
        <dbReference type="EMBL" id="PSS08664.1"/>
    </source>
</evidence>
<evidence type="ECO:0000256" key="1">
    <source>
        <dbReference type="SAM" id="SignalP"/>
    </source>
</evidence>
<evidence type="ECO:0000259" key="3">
    <source>
        <dbReference type="Pfam" id="PF17168"/>
    </source>
</evidence>
<protein>
    <recommendedName>
        <fullName evidence="6">Glutaminase GtaA</fullName>
    </recommendedName>
</protein>
<keyword evidence="1" id="KW-0732">Signal</keyword>
<dbReference type="AlphaFoldDB" id="A0A2T3AQX6"/>
<dbReference type="Pfam" id="PF16335">
    <property type="entry name" value="GtaA_6_Hairpin"/>
    <property type="match status" value="1"/>
</dbReference>
<organism evidence="4 5">
    <name type="scientific">Amorphotheca resinae ATCC 22711</name>
    <dbReference type="NCBI Taxonomy" id="857342"/>
    <lineage>
        <taxon>Eukaryota</taxon>
        <taxon>Fungi</taxon>
        <taxon>Dikarya</taxon>
        <taxon>Ascomycota</taxon>
        <taxon>Pezizomycotina</taxon>
        <taxon>Leotiomycetes</taxon>
        <taxon>Helotiales</taxon>
        <taxon>Amorphothecaceae</taxon>
        <taxon>Amorphotheca</taxon>
    </lineage>
</organism>
<evidence type="ECO:0000259" key="2">
    <source>
        <dbReference type="Pfam" id="PF16335"/>
    </source>
</evidence>
<dbReference type="Proteomes" id="UP000241818">
    <property type="component" value="Unassembled WGS sequence"/>
</dbReference>
<dbReference type="EMBL" id="KZ679018">
    <property type="protein sequence ID" value="PSS08664.1"/>
    <property type="molecule type" value="Genomic_DNA"/>
</dbReference>
<dbReference type="InterPro" id="IPR032514">
    <property type="entry name" value="GtaA_central"/>
</dbReference>
<gene>
    <name evidence="4" type="ORF">M430DRAFT_37454</name>
</gene>
<dbReference type="GeneID" id="36575207"/>